<keyword evidence="8 9" id="KW-0460">Magnesium</keyword>
<dbReference type="EC" id="2.7.2.1" evidence="9"/>
<dbReference type="NCBIfam" id="TIGR00016">
    <property type="entry name" value="ackA"/>
    <property type="match status" value="1"/>
</dbReference>
<feature type="binding site" evidence="9">
    <location>
        <begin position="324"/>
        <end position="328"/>
    </location>
    <ligand>
        <name>ATP</name>
        <dbReference type="ChEBI" id="CHEBI:30616"/>
    </ligand>
</feature>
<dbReference type="EMBL" id="JBHSWI010000001">
    <property type="protein sequence ID" value="MFC6644343.1"/>
    <property type="molecule type" value="Genomic_DNA"/>
</dbReference>
<comment type="cofactor">
    <cofactor evidence="9">
        <name>Mg(2+)</name>
        <dbReference type="ChEBI" id="CHEBI:18420"/>
    </cofactor>
    <cofactor evidence="9">
        <name>Mn(2+)</name>
        <dbReference type="ChEBI" id="CHEBI:29035"/>
    </cofactor>
    <text evidence="9">Mg(2+). Can also accept Mn(2+).</text>
</comment>
<keyword evidence="4 9" id="KW-0479">Metal-binding</keyword>
<feature type="binding site" evidence="9">
    <location>
        <position position="359"/>
    </location>
    <ligand>
        <name>Mg(2+)</name>
        <dbReference type="ChEBI" id="CHEBI:18420"/>
    </ligand>
</feature>
<dbReference type="InterPro" id="IPR043129">
    <property type="entry name" value="ATPase_NBD"/>
</dbReference>
<feature type="site" description="Transition state stabilizer" evidence="9">
    <location>
        <position position="234"/>
    </location>
</feature>
<comment type="function">
    <text evidence="9">Catalyzes the formation of acetyl phosphate from acetate and ATP. Can also catalyze the reverse reaction.</text>
</comment>
<comment type="caution">
    <text evidence="9">Lacks conserved residue(s) required for the propagation of feature annotation.</text>
</comment>
<reference evidence="12" key="1">
    <citation type="journal article" date="2019" name="Int. J. Syst. Evol. Microbiol.">
        <title>The Global Catalogue of Microorganisms (GCM) 10K type strain sequencing project: providing services to taxonomists for standard genome sequencing and annotation.</title>
        <authorList>
            <consortium name="The Broad Institute Genomics Platform"/>
            <consortium name="The Broad Institute Genome Sequencing Center for Infectious Disease"/>
            <person name="Wu L."/>
            <person name="Ma J."/>
        </authorList>
    </citation>
    <scope>NUCLEOTIDE SEQUENCE [LARGE SCALE GENOMIC DNA]</scope>
    <source>
        <strain evidence="12">CGMCC 1.16026</strain>
    </source>
</reference>
<dbReference type="PANTHER" id="PTHR21060:SF21">
    <property type="entry name" value="ACETATE KINASE"/>
    <property type="match status" value="1"/>
</dbReference>
<keyword evidence="12" id="KW-1185">Reference proteome</keyword>
<dbReference type="Gene3D" id="3.30.420.40">
    <property type="match status" value="2"/>
</dbReference>
<dbReference type="Proteomes" id="UP001596391">
    <property type="component" value="Unassembled WGS sequence"/>
</dbReference>
<evidence type="ECO:0000256" key="9">
    <source>
        <dbReference type="HAMAP-Rule" id="MF_00020"/>
    </source>
</evidence>
<dbReference type="InterPro" id="IPR004372">
    <property type="entry name" value="Ac/propionate_kinase"/>
</dbReference>
<evidence type="ECO:0000256" key="6">
    <source>
        <dbReference type="ARBA" id="ARBA00022777"/>
    </source>
</evidence>
<dbReference type="PANTHER" id="PTHR21060">
    <property type="entry name" value="ACETATE KINASE"/>
    <property type="match status" value="1"/>
</dbReference>
<comment type="catalytic activity">
    <reaction evidence="9">
        <text>acetate + ATP = acetyl phosphate + ADP</text>
        <dbReference type="Rhea" id="RHEA:11352"/>
        <dbReference type="ChEBI" id="CHEBI:22191"/>
        <dbReference type="ChEBI" id="CHEBI:30089"/>
        <dbReference type="ChEBI" id="CHEBI:30616"/>
        <dbReference type="ChEBI" id="CHEBI:456216"/>
        <dbReference type="EC" id="2.7.2.1"/>
    </reaction>
</comment>
<evidence type="ECO:0000256" key="4">
    <source>
        <dbReference type="ARBA" id="ARBA00022723"/>
    </source>
</evidence>
<dbReference type="RefSeq" id="WP_390233622.1">
    <property type="nucleotide sequence ID" value="NZ_JBHSWI010000001.1"/>
</dbReference>
<proteinExistence type="inferred from homology"/>
<dbReference type="Pfam" id="PF00871">
    <property type="entry name" value="Acetate_kinase"/>
    <property type="match status" value="1"/>
</dbReference>
<gene>
    <name evidence="9" type="primary">ackA</name>
    <name evidence="11" type="ORF">ACFQBQ_01790</name>
</gene>
<evidence type="ECO:0000313" key="11">
    <source>
        <dbReference type="EMBL" id="MFC6644343.1"/>
    </source>
</evidence>
<comment type="subunit">
    <text evidence="9">Homodimer.</text>
</comment>
<comment type="caution">
    <text evidence="11">The sequence shown here is derived from an EMBL/GenBank/DDBJ whole genome shotgun (WGS) entry which is preliminary data.</text>
</comment>
<dbReference type="InterPro" id="IPR023865">
    <property type="entry name" value="Aliphatic_acid_kinase_CS"/>
</dbReference>
<evidence type="ECO:0000256" key="10">
    <source>
        <dbReference type="RuleBase" id="RU003835"/>
    </source>
</evidence>
<evidence type="ECO:0000256" key="3">
    <source>
        <dbReference type="ARBA" id="ARBA00022679"/>
    </source>
</evidence>
<organism evidence="11 12">
    <name type="scientific">Granulicella cerasi</name>
    <dbReference type="NCBI Taxonomy" id="741063"/>
    <lineage>
        <taxon>Bacteria</taxon>
        <taxon>Pseudomonadati</taxon>
        <taxon>Acidobacteriota</taxon>
        <taxon>Terriglobia</taxon>
        <taxon>Terriglobales</taxon>
        <taxon>Acidobacteriaceae</taxon>
        <taxon>Granulicella</taxon>
    </lineage>
</organism>
<keyword evidence="6 9" id="KW-0418">Kinase</keyword>
<feature type="binding site" evidence="9">
    <location>
        <position position="91"/>
    </location>
    <ligand>
        <name>substrate</name>
    </ligand>
</feature>
<dbReference type="SUPFAM" id="SSF53067">
    <property type="entry name" value="Actin-like ATPase domain"/>
    <property type="match status" value="2"/>
</dbReference>
<comment type="subcellular location">
    <subcellularLocation>
        <location evidence="9">Cytoplasm</location>
    </subcellularLocation>
</comment>
<evidence type="ECO:0000256" key="7">
    <source>
        <dbReference type="ARBA" id="ARBA00022840"/>
    </source>
</evidence>
<evidence type="ECO:0000256" key="8">
    <source>
        <dbReference type="ARBA" id="ARBA00022842"/>
    </source>
</evidence>
<evidence type="ECO:0000256" key="5">
    <source>
        <dbReference type="ARBA" id="ARBA00022741"/>
    </source>
</evidence>
<sequence>MSETGGILVLNSGSSSLKFGVYAADASEKVLLSGSAEGIGHASGSLHIRDGEGQTLVERESVLESQEDALKTLDKALREHLHAAPVAVGHRIVHGGPKLREHQRITHDVLEELERAVHFAPLHIPTALKLVKQSQKIFLDVPQFACFDTVFHRTMPEVAARLPVPDELYEKGVMRYGFHGISYESVVHRLEPSVPARCIIAHLGSGSSLVAVREESIDTTMGLTPTGGIPMATRSGDLDPGVLIYLLRAEGRNADELEELLNRKSGLIALSSGESDMQELMKKAQAGDEHALLAMNAFVIAVRKQIGAYAALMGGLDLLVFTGGIGEHAEAIRQQICEGLEFLGVEPASDKVKVLETQEELQIARHCVELLKT</sequence>
<protein>
    <recommendedName>
        <fullName evidence="9">Acetate kinase</fullName>
        <ecNumber evidence="9">2.7.2.1</ecNumber>
    </recommendedName>
    <alternativeName>
        <fullName evidence="9">Acetokinase</fullName>
    </alternativeName>
</protein>
<accession>A0ABW1Z4P5</accession>
<feature type="binding site" evidence="9">
    <location>
        <begin position="202"/>
        <end position="206"/>
    </location>
    <ligand>
        <name>ATP</name>
        <dbReference type="ChEBI" id="CHEBI:30616"/>
    </ligand>
</feature>
<evidence type="ECO:0000313" key="12">
    <source>
        <dbReference type="Proteomes" id="UP001596391"/>
    </source>
</evidence>
<keyword evidence="2 9" id="KW-0963">Cytoplasm</keyword>
<comment type="pathway">
    <text evidence="9">Metabolic intermediate biosynthesis; acetyl-CoA biosynthesis; acetyl-CoA from acetate: step 1/2.</text>
</comment>
<feature type="binding site" evidence="9">
    <location>
        <position position="18"/>
    </location>
    <ligand>
        <name>ATP</name>
        <dbReference type="ChEBI" id="CHEBI:30616"/>
    </ligand>
</feature>
<evidence type="ECO:0000256" key="2">
    <source>
        <dbReference type="ARBA" id="ARBA00022490"/>
    </source>
</evidence>
<dbReference type="PIRSF" id="PIRSF000722">
    <property type="entry name" value="Acetate_prop_kin"/>
    <property type="match status" value="1"/>
</dbReference>
<comment type="similarity">
    <text evidence="1 9 10">Belongs to the acetokinase family.</text>
</comment>
<dbReference type="PRINTS" id="PR00471">
    <property type="entry name" value="ACETATEKNASE"/>
</dbReference>
<feature type="binding site" evidence="9">
    <location>
        <position position="11"/>
    </location>
    <ligand>
        <name>Mg(2+)</name>
        <dbReference type="ChEBI" id="CHEBI:18420"/>
    </ligand>
</feature>
<dbReference type="HAMAP" id="MF_00020">
    <property type="entry name" value="Acetate_kinase"/>
    <property type="match status" value="1"/>
</dbReference>
<dbReference type="GO" id="GO:0016301">
    <property type="term" value="F:kinase activity"/>
    <property type="evidence" value="ECO:0007669"/>
    <property type="project" value="UniProtKB-KW"/>
</dbReference>
<keyword evidence="3 9" id="KW-0808">Transferase</keyword>
<dbReference type="PROSITE" id="PS01075">
    <property type="entry name" value="ACETATE_KINASE_1"/>
    <property type="match status" value="1"/>
</dbReference>
<dbReference type="InterPro" id="IPR000890">
    <property type="entry name" value="Aliphatic_acid_kin_short-chain"/>
</dbReference>
<feature type="site" description="Transition state stabilizer" evidence="9">
    <location>
        <position position="179"/>
    </location>
</feature>
<keyword evidence="5 9" id="KW-0547">Nucleotide-binding</keyword>
<keyword evidence="7 9" id="KW-0067">ATP-binding</keyword>
<name>A0ABW1Z4P5_9BACT</name>
<evidence type="ECO:0000256" key="1">
    <source>
        <dbReference type="ARBA" id="ARBA00008748"/>
    </source>
</evidence>
<feature type="active site" description="Proton donor/acceptor" evidence="9">
    <location>
        <position position="148"/>
    </location>
</feature>